<dbReference type="RefSeq" id="WP_201169686.1">
    <property type="nucleotide sequence ID" value="NZ_JAEPWM010000003.1"/>
</dbReference>
<dbReference type="Pfam" id="PF25145">
    <property type="entry name" value="NfeD1b_N"/>
    <property type="match status" value="1"/>
</dbReference>
<dbReference type="InterPro" id="IPR002810">
    <property type="entry name" value="NfeD-like_C"/>
</dbReference>
<dbReference type="Pfam" id="PF24961">
    <property type="entry name" value="NfeD_membrane"/>
    <property type="match status" value="1"/>
</dbReference>
<feature type="transmembrane region" description="Helical" evidence="6">
    <location>
        <begin position="287"/>
        <end position="306"/>
    </location>
</feature>
<evidence type="ECO:0000256" key="5">
    <source>
        <dbReference type="SAM" id="MobiDB-lite"/>
    </source>
</evidence>
<reference evidence="11" key="2">
    <citation type="submission" date="2021-01" db="EMBL/GenBank/DDBJ databases">
        <authorList>
            <person name="Kang M."/>
        </authorList>
    </citation>
    <scope>NUCLEOTIDE SEQUENCE</scope>
    <source>
        <strain evidence="11">KACC 17527</strain>
    </source>
</reference>
<dbReference type="GO" id="GO:0016020">
    <property type="term" value="C:membrane"/>
    <property type="evidence" value="ECO:0007669"/>
    <property type="project" value="UniProtKB-SubCell"/>
</dbReference>
<feature type="transmembrane region" description="Helical" evidence="6">
    <location>
        <begin position="365"/>
        <end position="386"/>
    </location>
</feature>
<dbReference type="PANTHER" id="PTHR33507:SF4">
    <property type="entry name" value="NODULATION COMPETITIVENESS PROTEIN NFED"/>
    <property type="match status" value="1"/>
</dbReference>
<dbReference type="Pfam" id="PF01957">
    <property type="entry name" value="NfeD"/>
    <property type="match status" value="1"/>
</dbReference>
<feature type="region of interest" description="Disordered" evidence="5">
    <location>
        <begin position="138"/>
        <end position="157"/>
    </location>
</feature>
<feature type="compositionally biased region" description="Low complexity" evidence="5">
    <location>
        <begin position="147"/>
        <end position="157"/>
    </location>
</feature>
<evidence type="ECO:0000259" key="9">
    <source>
        <dbReference type="Pfam" id="PF24961"/>
    </source>
</evidence>
<dbReference type="Gene3D" id="2.40.50.140">
    <property type="entry name" value="Nucleic acid-binding proteins"/>
    <property type="match status" value="1"/>
</dbReference>
<keyword evidence="3 6" id="KW-1133">Transmembrane helix</keyword>
<dbReference type="AlphaFoldDB" id="A0A934TS56"/>
<evidence type="ECO:0000313" key="11">
    <source>
        <dbReference type="EMBL" id="MBK6006444.1"/>
    </source>
</evidence>
<evidence type="ECO:0000256" key="1">
    <source>
        <dbReference type="ARBA" id="ARBA00004141"/>
    </source>
</evidence>
<keyword evidence="4 6" id="KW-0472">Membrane</keyword>
<organism evidence="11 12">
    <name type="scientific">Ramlibacter ginsenosidimutans</name>
    <dbReference type="NCBI Taxonomy" id="502333"/>
    <lineage>
        <taxon>Bacteria</taxon>
        <taxon>Pseudomonadati</taxon>
        <taxon>Pseudomonadota</taxon>
        <taxon>Betaproteobacteria</taxon>
        <taxon>Burkholderiales</taxon>
        <taxon>Comamonadaceae</taxon>
        <taxon>Ramlibacter</taxon>
    </lineage>
</organism>
<dbReference type="Proteomes" id="UP000630528">
    <property type="component" value="Unassembled WGS sequence"/>
</dbReference>
<evidence type="ECO:0000256" key="6">
    <source>
        <dbReference type="SAM" id="Phobius"/>
    </source>
</evidence>
<keyword evidence="7" id="KW-0732">Signal</keyword>
<evidence type="ECO:0000256" key="3">
    <source>
        <dbReference type="ARBA" id="ARBA00022989"/>
    </source>
</evidence>
<comment type="caution">
    <text evidence="11">The sequence shown here is derived from an EMBL/GenBank/DDBJ whole genome shotgun (WGS) entry which is preliminary data.</text>
</comment>
<evidence type="ECO:0000256" key="7">
    <source>
        <dbReference type="SAM" id="SignalP"/>
    </source>
</evidence>
<evidence type="ECO:0000259" key="10">
    <source>
        <dbReference type="Pfam" id="PF25145"/>
    </source>
</evidence>
<dbReference type="Gene3D" id="3.90.226.10">
    <property type="entry name" value="2-enoyl-CoA Hydratase, Chain A, domain 1"/>
    <property type="match status" value="1"/>
</dbReference>
<dbReference type="PANTHER" id="PTHR33507">
    <property type="entry name" value="INNER MEMBRANE PROTEIN YBBJ"/>
    <property type="match status" value="1"/>
</dbReference>
<dbReference type="InterPro" id="IPR029045">
    <property type="entry name" value="ClpP/crotonase-like_dom_sf"/>
</dbReference>
<reference evidence="11" key="1">
    <citation type="journal article" date="2012" name="J. Microbiol. Biotechnol.">
        <title>Ramlibacter ginsenosidimutans sp. nov., with ginsenoside-converting activity.</title>
        <authorList>
            <person name="Wang L."/>
            <person name="An D.S."/>
            <person name="Kim S.G."/>
            <person name="Jin F.X."/>
            <person name="Kim S.C."/>
            <person name="Lee S.T."/>
            <person name="Im W.T."/>
        </authorList>
    </citation>
    <scope>NUCLEOTIDE SEQUENCE</scope>
    <source>
        <strain evidence="11">KACC 17527</strain>
    </source>
</reference>
<feature type="domain" description="NfeD1b N-terminal" evidence="10">
    <location>
        <begin position="31"/>
        <end position="225"/>
    </location>
</feature>
<gene>
    <name evidence="11" type="ORF">JJB11_10100</name>
</gene>
<name>A0A934TS56_9BURK</name>
<feature type="transmembrane region" description="Helical" evidence="6">
    <location>
        <begin position="336"/>
        <end position="353"/>
    </location>
</feature>
<feature type="transmembrane region" description="Helical" evidence="6">
    <location>
        <begin position="312"/>
        <end position="331"/>
    </location>
</feature>
<evidence type="ECO:0000313" key="12">
    <source>
        <dbReference type="Proteomes" id="UP000630528"/>
    </source>
</evidence>
<dbReference type="InterPro" id="IPR052165">
    <property type="entry name" value="Membrane_assoc_protease"/>
</dbReference>
<dbReference type="EMBL" id="JAEPWM010000003">
    <property type="protein sequence ID" value="MBK6006444.1"/>
    <property type="molecule type" value="Genomic_DNA"/>
</dbReference>
<feature type="domain" description="NfeD integral membrane" evidence="9">
    <location>
        <begin position="266"/>
        <end position="381"/>
    </location>
</feature>
<proteinExistence type="predicted"/>
<evidence type="ECO:0000256" key="2">
    <source>
        <dbReference type="ARBA" id="ARBA00022692"/>
    </source>
</evidence>
<dbReference type="CDD" id="cd07020">
    <property type="entry name" value="Clp_protease_NfeD_1"/>
    <property type="match status" value="1"/>
</dbReference>
<evidence type="ECO:0000256" key="4">
    <source>
        <dbReference type="ARBA" id="ARBA00023136"/>
    </source>
</evidence>
<feature type="transmembrane region" description="Helical" evidence="6">
    <location>
        <begin position="261"/>
        <end position="280"/>
    </location>
</feature>
<feature type="signal peptide" evidence="7">
    <location>
        <begin position="1"/>
        <end position="23"/>
    </location>
</feature>
<dbReference type="FunFam" id="3.90.226.10:FF:000089">
    <property type="entry name" value="Membrane-bound serine protease"/>
    <property type="match status" value="1"/>
</dbReference>
<feature type="domain" description="NfeD-like C-terminal" evidence="8">
    <location>
        <begin position="399"/>
        <end position="452"/>
    </location>
</feature>
<feature type="chain" id="PRO_5037090614" evidence="7">
    <location>
        <begin position="24"/>
        <end position="453"/>
    </location>
</feature>
<keyword evidence="2 6" id="KW-0812">Transmembrane</keyword>
<comment type="subcellular location">
    <subcellularLocation>
        <location evidence="1">Membrane</location>
        <topology evidence="1">Multi-pass membrane protein</topology>
    </subcellularLocation>
</comment>
<keyword evidence="12" id="KW-1185">Reference proteome</keyword>
<accession>A0A934TS56</accession>
<dbReference type="InterPro" id="IPR056739">
    <property type="entry name" value="NfeD_membrane"/>
</dbReference>
<evidence type="ECO:0000259" key="8">
    <source>
        <dbReference type="Pfam" id="PF01957"/>
    </source>
</evidence>
<sequence>MSRVLRRLLCLLALLPFVLGVMAESVARAPVVVMQIDGGIGPATADYLRRGLALAQRERAQLLVVQLDTPGGLDLAMRDMIKAILASPVPVATFVAPGGARAASAGTYLLYASHVAAMTPASNLGAATPVAIGMPGGGAPSNPLPAQPASAASAAANPEGGDALAAKRVHDASAYIRSLAQLRGRNAEWAERAVREAVSLSAPEALQLKVVDLVAVDVPDLLRQLDGRELRVNGSVQRLQTLGAPVLPFEEDWRSHLLSTITNPSLALLLLMAGLYGLAFEFSSPGLVAPGIIGAICLVLALFALQMLPVNYAGLALVLLGMGFWAAEAFLPSHGVLGLGGMVAFGFGCVILIDTESPGWGIPPALIATLVLVSAAFVLLLAGMAARTRRRPVVTGPRTLVGASGELLEFSGGEGWALVRGEHWKVHGPQQLRAGDTVRVTDLRGGQLEVAPA</sequence>
<protein>
    <submittedName>
        <fullName evidence="11">Nodulation protein NfeD</fullName>
    </submittedName>
</protein>
<dbReference type="SUPFAM" id="SSF52096">
    <property type="entry name" value="ClpP/crotonase"/>
    <property type="match status" value="1"/>
</dbReference>
<dbReference type="SUPFAM" id="SSF141322">
    <property type="entry name" value="NfeD domain-like"/>
    <property type="match status" value="1"/>
</dbReference>
<dbReference type="InterPro" id="IPR012340">
    <property type="entry name" value="NA-bd_OB-fold"/>
</dbReference>
<dbReference type="InterPro" id="IPR056738">
    <property type="entry name" value="NfeD1b_N"/>
</dbReference>